<keyword evidence="3" id="KW-1185">Reference proteome</keyword>
<feature type="non-terminal residue" evidence="2">
    <location>
        <position position="1"/>
    </location>
</feature>
<protein>
    <submittedName>
        <fullName evidence="2">9500_t:CDS:1</fullName>
    </submittedName>
</protein>
<sequence length="52" mass="5873">LPGKQKEKFRKGLKKQALSDLKPEIVKAIQVLRNGNNQQEDNNKIGSPDNFP</sequence>
<dbReference type="AlphaFoldDB" id="A0A9N9DMB1"/>
<gene>
    <name evidence="2" type="ORF">AGERDE_LOCUS10941</name>
</gene>
<evidence type="ECO:0000313" key="2">
    <source>
        <dbReference type="EMBL" id="CAG8640188.1"/>
    </source>
</evidence>
<name>A0A9N9DMB1_9GLOM</name>
<proteinExistence type="predicted"/>
<evidence type="ECO:0000313" key="3">
    <source>
        <dbReference type="Proteomes" id="UP000789831"/>
    </source>
</evidence>
<comment type="caution">
    <text evidence="2">The sequence shown here is derived from an EMBL/GenBank/DDBJ whole genome shotgun (WGS) entry which is preliminary data.</text>
</comment>
<dbReference type="Proteomes" id="UP000789831">
    <property type="component" value="Unassembled WGS sequence"/>
</dbReference>
<organism evidence="2 3">
    <name type="scientific">Ambispora gerdemannii</name>
    <dbReference type="NCBI Taxonomy" id="144530"/>
    <lineage>
        <taxon>Eukaryota</taxon>
        <taxon>Fungi</taxon>
        <taxon>Fungi incertae sedis</taxon>
        <taxon>Mucoromycota</taxon>
        <taxon>Glomeromycotina</taxon>
        <taxon>Glomeromycetes</taxon>
        <taxon>Archaeosporales</taxon>
        <taxon>Ambisporaceae</taxon>
        <taxon>Ambispora</taxon>
    </lineage>
</organism>
<feature type="region of interest" description="Disordered" evidence="1">
    <location>
        <begin position="33"/>
        <end position="52"/>
    </location>
</feature>
<dbReference type="EMBL" id="CAJVPL010003892">
    <property type="protein sequence ID" value="CAG8640188.1"/>
    <property type="molecule type" value="Genomic_DNA"/>
</dbReference>
<evidence type="ECO:0000256" key="1">
    <source>
        <dbReference type="SAM" id="MobiDB-lite"/>
    </source>
</evidence>
<accession>A0A9N9DMB1</accession>
<reference evidence="2" key="1">
    <citation type="submission" date="2021-06" db="EMBL/GenBank/DDBJ databases">
        <authorList>
            <person name="Kallberg Y."/>
            <person name="Tangrot J."/>
            <person name="Rosling A."/>
        </authorList>
    </citation>
    <scope>NUCLEOTIDE SEQUENCE</scope>
    <source>
        <strain evidence="2">MT106</strain>
    </source>
</reference>